<proteinExistence type="inferred from homology"/>
<comment type="similarity">
    <text evidence="1">Belongs to the AB hydrolase superfamily. AB hydrolase 2 family.</text>
</comment>
<evidence type="ECO:0000259" key="3">
    <source>
        <dbReference type="Pfam" id="PF02230"/>
    </source>
</evidence>
<gene>
    <name evidence="4" type="ORF">COB13_14645</name>
</gene>
<name>A0A2A4YUJ5_9PROT</name>
<evidence type="ECO:0000256" key="1">
    <source>
        <dbReference type="ARBA" id="ARBA00006499"/>
    </source>
</evidence>
<organism evidence="4">
    <name type="scientific">OCS116 cluster bacterium</name>
    <dbReference type="NCBI Taxonomy" id="2030921"/>
    <lineage>
        <taxon>Bacteria</taxon>
        <taxon>Pseudomonadati</taxon>
        <taxon>Pseudomonadota</taxon>
        <taxon>Alphaproteobacteria</taxon>
        <taxon>OCS116 cluster</taxon>
    </lineage>
</organism>
<evidence type="ECO:0000256" key="2">
    <source>
        <dbReference type="ARBA" id="ARBA00022801"/>
    </source>
</evidence>
<reference evidence="4" key="2">
    <citation type="journal article" date="2018" name="ISME J.">
        <title>A dynamic microbial community with high functional redundancy inhabits the cold, oxic subseafloor aquifer.</title>
        <authorList>
            <person name="Tully B.J."/>
            <person name="Wheat C.G."/>
            <person name="Glazer B.T."/>
            <person name="Huber J.A."/>
        </authorList>
    </citation>
    <scope>NUCLEOTIDE SEQUENCE</scope>
    <source>
        <strain evidence="4">NORP83</strain>
    </source>
</reference>
<dbReference type="Gene3D" id="3.40.50.1820">
    <property type="entry name" value="alpha/beta hydrolase"/>
    <property type="match status" value="1"/>
</dbReference>
<dbReference type="PANTHER" id="PTHR10655:SF17">
    <property type="entry name" value="LYSOPHOSPHOLIPASE-LIKE PROTEIN 1"/>
    <property type="match status" value="1"/>
</dbReference>
<reference key="1">
    <citation type="submission" date="2017-08" db="EMBL/GenBank/DDBJ databases">
        <title>A dynamic microbial community with high functional redundancy inhabits the cold, oxic subseafloor aquifer.</title>
        <authorList>
            <person name="Tully B.J."/>
            <person name="Wheat C.G."/>
            <person name="Glazer B.T."/>
            <person name="Huber J.A."/>
        </authorList>
    </citation>
    <scope>NUCLEOTIDE SEQUENCE [LARGE SCALE GENOMIC DNA]</scope>
</reference>
<dbReference type="InterPro" id="IPR029058">
    <property type="entry name" value="AB_hydrolase_fold"/>
</dbReference>
<comment type="caution">
    <text evidence="4">The sequence shown here is derived from an EMBL/GenBank/DDBJ whole genome shotgun (WGS) entry which is preliminary data.</text>
</comment>
<protein>
    <submittedName>
        <fullName evidence="4">Phospholipase</fullName>
    </submittedName>
</protein>
<feature type="domain" description="Phospholipase/carboxylesterase/thioesterase" evidence="3">
    <location>
        <begin position="14"/>
        <end position="216"/>
    </location>
</feature>
<dbReference type="GO" id="GO:0016787">
    <property type="term" value="F:hydrolase activity"/>
    <property type="evidence" value="ECO:0007669"/>
    <property type="project" value="UniProtKB-KW"/>
</dbReference>
<dbReference type="InterPro" id="IPR050565">
    <property type="entry name" value="LYPA1-2/EST-like"/>
</dbReference>
<dbReference type="PANTHER" id="PTHR10655">
    <property type="entry name" value="LYSOPHOSPHOLIPASE-RELATED"/>
    <property type="match status" value="1"/>
</dbReference>
<dbReference type="AlphaFoldDB" id="A0A2A4YUJ5"/>
<dbReference type="Pfam" id="PF02230">
    <property type="entry name" value="Abhydrolase_2"/>
    <property type="match status" value="1"/>
</dbReference>
<accession>A0A2A4YUJ5</accession>
<dbReference type="InterPro" id="IPR003140">
    <property type="entry name" value="PLipase/COase/thioEstase"/>
</dbReference>
<keyword evidence="2" id="KW-0378">Hydrolase</keyword>
<dbReference type="EMBL" id="NVUS01000025">
    <property type="protein sequence ID" value="PCI97957.1"/>
    <property type="molecule type" value="Genomic_DNA"/>
</dbReference>
<evidence type="ECO:0000313" key="4">
    <source>
        <dbReference type="EMBL" id="PCI97957.1"/>
    </source>
</evidence>
<dbReference type="SUPFAM" id="SSF53474">
    <property type="entry name" value="alpha/beta-Hydrolases"/>
    <property type="match status" value="1"/>
</dbReference>
<sequence length="219" mass="23704">MSKNIITIDGPRLEPKEQINKLVIFLHGYGSNGNDLISLTESVYKSLPNTAFVSPNAPFACDGSPSGYQWFPLHTLSYEEKFQGTQMAAPHLNAFIDAQKQKYGIEDKDIALFGFSQGTMMALYIAPRRANALGAVIGFSGALTAIDELATETTAKPPILLVHGSQDDVVPHKHLAEAENALNQNGFNVTTHTSQGVAHGIAPDGIDMARDFLVKHLLD</sequence>